<dbReference type="GO" id="GO:0004059">
    <property type="term" value="F:aralkylamine N-acetyltransferase activity"/>
    <property type="evidence" value="ECO:0007669"/>
    <property type="project" value="TreeGrafter"/>
</dbReference>
<dbReference type="CDD" id="cd04301">
    <property type="entry name" value="NAT_SF"/>
    <property type="match status" value="1"/>
</dbReference>
<dbReference type="GO" id="GO:0005085">
    <property type="term" value="F:guanyl-nucleotide exchange factor activity"/>
    <property type="evidence" value="ECO:0007669"/>
    <property type="project" value="UniProtKB-KW"/>
</dbReference>
<dbReference type="SUPFAM" id="SSF55729">
    <property type="entry name" value="Acyl-CoA N-acyltransferases (Nat)"/>
    <property type="match status" value="1"/>
</dbReference>
<dbReference type="InterPro" id="IPR007515">
    <property type="entry name" value="Mss4"/>
</dbReference>
<sequence>MSSETFSLDNLVYDLVGPDDLQDAYNIEIAGFPADEAGSLETFRYRQSQAPDLFLGAYLPSSTPTKRTLIAYINGTLSPSLTLTHESMSTHIPTSTSVCIHGVCVHPSYLRQGIATALLKEYLHRLAVANDTSRGKTVYERVLLIAHEEMRGLYEGAGFEWAGKSEVIHGSQPWYEMRWIVPSIQLLASSVLPEPALEPPSSVSQADIWAALQQGTSRKNRPEGKLLASCAGGIEGVVKKDEQGGRVNEYDLLCPRKDCGSIIIKKGVGKLEERESVLMEPPERTNPLLPALPTLPIKTYWWLVGPNPMVFENIGFSKPVNTASNKPRKLLACAECDLGPLGWCEDGTSEFWLASGRGALVFVSAHRVTLSGHVSTPVCTLRSTRSHLKFRCLSYQFAALLQVLSIVLCNSLTSLSQVNTEETTENTSSSIVISSGAPYMRLARKDELDEFADLVTTALINDSLL</sequence>
<dbReference type="Gene3D" id="2.170.150.10">
    <property type="entry name" value="Metal Binding Protein, Guanine Nucleotide Exchange Factor, Chain A"/>
    <property type="match status" value="1"/>
</dbReference>
<evidence type="ECO:0000256" key="5">
    <source>
        <dbReference type="ARBA" id="ARBA00023315"/>
    </source>
</evidence>
<evidence type="ECO:0000256" key="4">
    <source>
        <dbReference type="ARBA" id="ARBA00022927"/>
    </source>
</evidence>
<dbReference type="GO" id="GO:0007264">
    <property type="term" value="P:small GTPase-mediated signal transduction"/>
    <property type="evidence" value="ECO:0007669"/>
    <property type="project" value="InterPro"/>
</dbReference>
<evidence type="ECO:0000313" key="8">
    <source>
        <dbReference type="Proteomes" id="UP000310158"/>
    </source>
</evidence>
<keyword evidence="1" id="KW-0813">Transport</keyword>
<dbReference type="Gene3D" id="3.40.630.30">
    <property type="match status" value="1"/>
</dbReference>
<keyword evidence="8" id="KW-1185">Reference proteome</keyword>
<dbReference type="PROSITE" id="PS51796">
    <property type="entry name" value="MSS4"/>
    <property type="match status" value="1"/>
</dbReference>
<dbReference type="EMBL" id="SGPL01000164">
    <property type="protein sequence ID" value="THH16313.1"/>
    <property type="molecule type" value="Genomic_DNA"/>
</dbReference>
<keyword evidence="5" id="KW-0012">Acyltransferase</keyword>
<keyword evidence="2" id="KW-0344">Guanine-nucleotide releasing factor</keyword>
<keyword evidence="3" id="KW-0808">Transferase</keyword>
<dbReference type="InterPro" id="IPR016181">
    <property type="entry name" value="Acyl_CoA_acyltransferase"/>
</dbReference>
<evidence type="ECO:0000256" key="3">
    <source>
        <dbReference type="ARBA" id="ARBA00022679"/>
    </source>
</evidence>
<comment type="caution">
    <text evidence="7">The sequence shown here is derived from an EMBL/GenBank/DDBJ whole genome shotgun (WGS) entry which is preliminary data.</text>
</comment>
<feature type="domain" description="N-acetyltransferase" evidence="6">
    <location>
        <begin position="11"/>
        <end position="182"/>
    </location>
</feature>
<dbReference type="Proteomes" id="UP000310158">
    <property type="component" value="Unassembled WGS sequence"/>
</dbReference>
<evidence type="ECO:0000313" key="7">
    <source>
        <dbReference type="EMBL" id="THH16313.1"/>
    </source>
</evidence>
<dbReference type="PROSITE" id="PS51186">
    <property type="entry name" value="GNAT"/>
    <property type="match status" value="1"/>
</dbReference>
<keyword evidence="4" id="KW-0653">Protein transport</keyword>
<dbReference type="OrthoDB" id="30840at2759"/>
<dbReference type="PANTHER" id="PTHR10908">
    <property type="entry name" value="SEROTONIN N-ACETYLTRANSFERASE"/>
    <property type="match status" value="1"/>
</dbReference>
<accession>A0A4V3XF68</accession>
<dbReference type="InterPro" id="IPR011323">
    <property type="entry name" value="Mss4/transl-control_tumour"/>
</dbReference>
<dbReference type="InterPro" id="IPR000182">
    <property type="entry name" value="GNAT_dom"/>
</dbReference>
<dbReference type="InterPro" id="IPR011057">
    <property type="entry name" value="Mss4-like_sf"/>
</dbReference>
<name>A0A4V3XF68_9AGAM</name>
<dbReference type="Pfam" id="PF13508">
    <property type="entry name" value="Acetyltransf_7"/>
    <property type="match status" value="1"/>
</dbReference>
<dbReference type="Pfam" id="PF04421">
    <property type="entry name" value="Mss4"/>
    <property type="match status" value="1"/>
</dbReference>
<dbReference type="InterPro" id="IPR051635">
    <property type="entry name" value="SNAT-like"/>
</dbReference>
<dbReference type="GO" id="GO:0015031">
    <property type="term" value="P:protein transport"/>
    <property type="evidence" value="ECO:0007669"/>
    <property type="project" value="UniProtKB-KW"/>
</dbReference>
<dbReference type="AlphaFoldDB" id="A0A4V3XF68"/>
<evidence type="ECO:0000259" key="6">
    <source>
        <dbReference type="PROSITE" id="PS51186"/>
    </source>
</evidence>
<dbReference type="GO" id="GO:0005737">
    <property type="term" value="C:cytoplasm"/>
    <property type="evidence" value="ECO:0007669"/>
    <property type="project" value="TreeGrafter"/>
</dbReference>
<proteinExistence type="predicted"/>
<reference evidence="7 8" key="1">
    <citation type="submission" date="2019-02" db="EMBL/GenBank/DDBJ databases">
        <title>Genome sequencing of the rare red list fungi Bondarzewia mesenterica.</title>
        <authorList>
            <person name="Buettner E."/>
            <person name="Kellner H."/>
        </authorList>
    </citation>
    <scope>NUCLEOTIDE SEQUENCE [LARGE SCALE GENOMIC DNA]</scope>
    <source>
        <strain evidence="7 8">DSM 108281</strain>
    </source>
</reference>
<evidence type="ECO:0000256" key="1">
    <source>
        <dbReference type="ARBA" id="ARBA00022448"/>
    </source>
</evidence>
<gene>
    <name evidence="7" type="ORF">EW146_g4318</name>
</gene>
<evidence type="ECO:0000256" key="2">
    <source>
        <dbReference type="ARBA" id="ARBA00022658"/>
    </source>
</evidence>
<dbReference type="PANTHER" id="PTHR10908:SF0">
    <property type="entry name" value="SEROTONIN N-ACETYLTRANSFERASE"/>
    <property type="match status" value="1"/>
</dbReference>
<protein>
    <recommendedName>
        <fullName evidence="6">N-acetyltransferase domain-containing protein</fullName>
    </recommendedName>
</protein>
<organism evidence="7 8">
    <name type="scientific">Bondarzewia mesenterica</name>
    <dbReference type="NCBI Taxonomy" id="1095465"/>
    <lineage>
        <taxon>Eukaryota</taxon>
        <taxon>Fungi</taxon>
        <taxon>Dikarya</taxon>
        <taxon>Basidiomycota</taxon>
        <taxon>Agaricomycotina</taxon>
        <taxon>Agaricomycetes</taxon>
        <taxon>Russulales</taxon>
        <taxon>Bondarzewiaceae</taxon>
        <taxon>Bondarzewia</taxon>
    </lineage>
</organism>
<dbReference type="SUPFAM" id="SSF51316">
    <property type="entry name" value="Mss4-like"/>
    <property type="match status" value="1"/>
</dbReference>